<dbReference type="AlphaFoldDB" id="A0A1G8V9A6"/>
<organism evidence="1 2">
    <name type="scientific">Pseudomonas indica</name>
    <dbReference type="NCBI Taxonomy" id="137658"/>
    <lineage>
        <taxon>Bacteria</taxon>
        <taxon>Pseudomonadati</taxon>
        <taxon>Pseudomonadota</taxon>
        <taxon>Gammaproteobacteria</taxon>
        <taxon>Pseudomonadales</taxon>
        <taxon>Pseudomonadaceae</taxon>
        <taxon>Pseudomonas</taxon>
    </lineage>
</organism>
<dbReference type="GO" id="GO:0006109">
    <property type="term" value="P:regulation of carbohydrate metabolic process"/>
    <property type="evidence" value="ECO:0007669"/>
    <property type="project" value="InterPro"/>
</dbReference>
<protein>
    <submittedName>
        <fullName evidence="1">Carbon storage regulator, CsrA</fullName>
    </submittedName>
</protein>
<dbReference type="EMBL" id="FNFD01000002">
    <property type="protein sequence ID" value="SDJ61905.1"/>
    <property type="molecule type" value="Genomic_DNA"/>
</dbReference>
<dbReference type="GO" id="GO:0003723">
    <property type="term" value="F:RNA binding"/>
    <property type="evidence" value="ECO:0007669"/>
    <property type="project" value="InterPro"/>
</dbReference>
<dbReference type="GO" id="GO:0006402">
    <property type="term" value="P:mRNA catabolic process"/>
    <property type="evidence" value="ECO:0007669"/>
    <property type="project" value="InterPro"/>
</dbReference>
<dbReference type="SUPFAM" id="SSF117130">
    <property type="entry name" value="CsrA-like"/>
    <property type="match status" value="1"/>
</dbReference>
<name>A0A1G8V9A6_9PSED</name>
<dbReference type="Proteomes" id="UP000198706">
    <property type="component" value="Unassembled WGS sequence"/>
</dbReference>
<gene>
    <name evidence="1" type="ORF">SAMN05216186_102122</name>
</gene>
<dbReference type="InterPro" id="IPR036107">
    <property type="entry name" value="CsrA_sf"/>
</dbReference>
<proteinExistence type="predicted"/>
<evidence type="ECO:0000313" key="2">
    <source>
        <dbReference type="Proteomes" id="UP000198706"/>
    </source>
</evidence>
<keyword evidence="2" id="KW-1185">Reference proteome</keyword>
<reference evidence="1 2" key="1">
    <citation type="submission" date="2016-10" db="EMBL/GenBank/DDBJ databases">
        <authorList>
            <person name="de Groot N.N."/>
        </authorList>
    </citation>
    <scope>NUCLEOTIDE SEQUENCE [LARGE SCALE GENOMIC DNA]</scope>
    <source>
        <strain evidence="1 2">JCM 21544</strain>
    </source>
</reference>
<dbReference type="STRING" id="137658.SAMN05216186_102122"/>
<evidence type="ECO:0000313" key="1">
    <source>
        <dbReference type="EMBL" id="SDJ61905.1"/>
    </source>
</evidence>
<accession>A0A1G8V9A6</accession>
<dbReference type="RefSeq" id="WP_169715841.1">
    <property type="nucleotide sequence ID" value="NZ_FNFD01000002.1"/>
</dbReference>
<dbReference type="Gene3D" id="2.60.40.4380">
    <property type="entry name" value="Translational regulator CsrA"/>
    <property type="match status" value="1"/>
</dbReference>
<sequence>MPLILERRDGTGLTLKLDPKADPDEALRQLARGGIHVRVYSKYGERMRVVVDAPQAISILRDELVDRE</sequence>